<feature type="non-terminal residue" evidence="8">
    <location>
        <position position="923"/>
    </location>
</feature>
<dbReference type="InterPro" id="IPR000845">
    <property type="entry name" value="Nucleoside_phosphorylase_d"/>
</dbReference>
<accession>A0A9P4ISP8</accession>
<dbReference type="PROSITE" id="PS50297">
    <property type="entry name" value="ANK_REP_REGION"/>
    <property type="match status" value="1"/>
</dbReference>
<dbReference type="Pfam" id="PF22939">
    <property type="entry name" value="WHD_GPIID"/>
    <property type="match status" value="1"/>
</dbReference>
<dbReference type="InterPro" id="IPR036770">
    <property type="entry name" value="Ankyrin_rpt-contain_sf"/>
</dbReference>
<dbReference type="Pfam" id="PF23239">
    <property type="entry name" value="DUF7069"/>
    <property type="match status" value="1"/>
</dbReference>
<dbReference type="InterPro" id="IPR035994">
    <property type="entry name" value="Nucleoside_phosphorylase_sf"/>
</dbReference>
<dbReference type="InterPro" id="IPR002110">
    <property type="entry name" value="Ankyrin_rpt"/>
</dbReference>
<feature type="repeat" description="ANK" evidence="2">
    <location>
        <begin position="882"/>
        <end position="914"/>
    </location>
</feature>
<feature type="domain" description="Nephrocystin 3-like N-terminal" evidence="7">
    <location>
        <begin position="377"/>
        <end position="545"/>
    </location>
</feature>
<dbReference type="InterPro" id="IPR053137">
    <property type="entry name" value="NLR-like"/>
</dbReference>
<name>A0A9P4ISP8_9PEZI</name>
<evidence type="ECO:0000259" key="5">
    <source>
        <dbReference type="Pfam" id="PF22939"/>
    </source>
</evidence>
<dbReference type="PANTHER" id="PTHR46082:SF11">
    <property type="entry name" value="AAA+ ATPASE DOMAIN-CONTAINING PROTEIN-RELATED"/>
    <property type="match status" value="1"/>
</dbReference>
<evidence type="ECO:0000259" key="4">
    <source>
        <dbReference type="Pfam" id="PF01048"/>
    </source>
</evidence>
<dbReference type="Pfam" id="PF12796">
    <property type="entry name" value="Ank_2"/>
    <property type="match status" value="1"/>
</dbReference>
<dbReference type="Gene3D" id="3.40.50.300">
    <property type="entry name" value="P-loop containing nucleotide triphosphate hydrolases"/>
    <property type="match status" value="1"/>
</dbReference>
<protein>
    <submittedName>
        <fullName evidence="8">Purine and uridine phosphorylase</fullName>
    </submittedName>
</protein>
<dbReference type="GO" id="GO:0003824">
    <property type="term" value="F:catalytic activity"/>
    <property type="evidence" value="ECO:0007669"/>
    <property type="project" value="InterPro"/>
</dbReference>
<dbReference type="Pfam" id="PF01048">
    <property type="entry name" value="PNP_UDP_1"/>
    <property type="match status" value="1"/>
</dbReference>
<dbReference type="AlphaFoldDB" id="A0A9P4ISP8"/>
<feature type="domain" description="GPI inositol-deacylase winged helix" evidence="5">
    <location>
        <begin position="662"/>
        <end position="746"/>
    </location>
</feature>
<comment type="caution">
    <text evidence="8">The sequence shown here is derived from an EMBL/GenBank/DDBJ whole genome shotgun (WGS) entry which is preliminary data.</text>
</comment>
<dbReference type="EMBL" id="ML996094">
    <property type="protein sequence ID" value="KAF2147969.1"/>
    <property type="molecule type" value="Genomic_DNA"/>
</dbReference>
<evidence type="ECO:0000256" key="3">
    <source>
        <dbReference type="SAM" id="MobiDB-lite"/>
    </source>
</evidence>
<evidence type="ECO:0000259" key="7">
    <source>
        <dbReference type="Pfam" id="PF24883"/>
    </source>
</evidence>
<gene>
    <name evidence="8" type="ORF">K461DRAFT_248231</name>
</gene>
<evidence type="ECO:0000256" key="2">
    <source>
        <dbReference type="PROSITE-ProRule" id="PRU00023"/>
    </source>
</evidence>
<dbReference type="OrthoDB" id="194358at2759"/>
<keyword evidence="1" id="KW-0677">Repeat</keyword>
<feature type="compositionally biased region" description="Basic and acidic residues" evidence="3">
    <location>
        <begin position="179"/>
        <end position="193"/>
    </location>
</feature>
<proteinExistence type="predicted"/>
<dbReference type="PANTHER" id="PTHR46082">
    <property type="entry name" value="ATP/GTP-BINDING PROTEIN-RELATED"/>
    <property type="match status" value="1"/>
</dbReference>
<keyword evidence="2" id="KW-0040">ANK repeat</keyword>
<dbReference type="SUPFAM" id="SSF53167">
    <property type="entry name" value="Purine and uridine phosphorylases"/>
    <property type="match status" value="1"/>
</dbReference>
<feature type="domain" description="Nucleoside phosphorylase" evidence="4">
    <location>
        <begin position="41"/>
        <end position="291"/>
    </location>
</feature>
<evidence type="ECO:0000313" key="9">
    <source>
        <dbReference type="Proteomes" id="UP000799439"/>
    </source>
</evidence>
<sequence length="923" mass="103922">MKTPHKNEFQVGWICALPIEGAAAVLMLDEMFGILDDQDDGGTNSYTLGRIGSHNIAIACLPHGVYGTSPATNVAANMMRTFPSSLRIGLMVGIGGGIPSADHDIRLGDIVVSTAGGSLGGVVQYDRGKREDGFVRTGFLNSPPVSVQTAVSTLETHGLALGYAYPGFIDEGIAKTKDRRDFSRPDENTDKLFKTHKKRDGKVSEMEEKRKPRKDLLPTVHYGIIASGNSLIKNAAERDRIAGETGAICVEMEAAGLMNSFPCIVVRGICDYADHHKTKDWQPYAALAAAAYAKELLLKMPRGQVSNEGLISELCGVLKNEVRNIAENQRKDREQRERHHRHVAAENERKEKQDCYRGFGIIDYANLKNINLLRVDGTCLWVLQHPRYIQWTKGKVSPVLWISADPGCGKSVLARSLVDQDLRVSVPTSSSICYFFFKDNSEQNKLSTALCAVLHQLFTQQPELIRHALVPWQNDGERLSSETSKLWKILLDAAQDAKARPIVCVFDALDECEATDQQYLTEQSSMLHARRKEMANQLRILITSRPYHEIRRQWRAEDLSTIHLRGEEENDQIREEINLVINVRVEQLCRESDMSATMRKSLLRRLLGIEHRTYLWLHLAIQDIRATMDDIDPKQDPLDFVPQSIAEAYQKVLERIPHRQYDQARKVLQIVVGAQRPLTVDEMATALGIALRPKSNSIEEARLSPRRLKERLSSQCGLFIFIKQSKIYLIHQTAKEFLLGDAIMANQTLERRFTLQHADELMAFICIKILLMTGSVSWRERTDLGEFNIWTYAAKYWAYHYRMEPSLEDLDAQAVLEGLYDPEGDLFNSWLPACSSDYPTYHDNGEPRAMRIIHVAALCGHTKLLNQILTADGSQLNIQDLHHRTPLLFACWHGHLATVILLLEKGADINAQHETGGNALQVA</sequence>
<feature type="region of interest" description="Disordered" evidence="3">
    <location>
        <begin position="179"/>
        <end position="211"/>
    </location>
</feature>
<dbReference type="Gene3D" id="3.40.50.1580">
    <property type="entry name" value="Nucleoside phosphorylase domain"/>
    <property type="match status" value="1"/>
</dbReference>
<feature type="compositionally biased region" description="Basic and acidic residues" evidence="3">
    <location>
        <begin position="201"/>
        <end position="211"/>
    </location>
</feature>
<dbReference type="SUPFAM" id="SSF52540">
    <property type="entry name" value="P-loop containing nucleoside triphosphate hydrolases"/>
    <property type="match status" value="1"/>
</dbReference>
<dbReference type="PROSITE" id="PS50088">
    <property type="entry name" value="ANK_REPEAT"/>
    <property type="match status" value="1"/>
</dbReference>
<dbReference type="InterPro" id="IPR054471">
    <property type="entry name" value="GPIID_WHD"/>
</dbReference>
<keyword evidence="9" id="KW-1185">Reference proteome</keyword>
<dbReference type="SMART" id="SM00248">
    <property type="entry name" value="ANK"/>
    <property type="match status" value="2"/>
</dbReference>
<dbReference type="Proteomes" id="UP000799439">
    <property type="component" value="Unassembled WGS sequence"/>
</dbReference>
<dbReference type="GO" id="GO:0009116">
    <property type="term" value="P:nucleoside metabolic process"/>
    <property type="evidence" value="ECO:0007669"/>
    <property type="project" value="InterPro"/>
</dbReference>
<dbReference type="Pfam" id="PF24883">
    <property type="entry name" value="NPHP3_N"/>
    <property type="match status" value="1"/>
</dbReference>
<evidence type="ECO:0000313" key="8">
    <source>
        <dbReference type="EMBL" id="KAF2147969.1"/>
    </source>
</evidence>
<evidence type="ECO:0000256" key="1">
    <source>
        <dbReference type="ARBA" id="ARBA00022737"/>
    </source>
</evidence>
<feature type="domain" description="DUF7069" evidence="6">
    <location>
        <begin position="573"/>
        <end position="623"/>
    </location>
</feature>
<organism evidence="8 9">
    <name type="scientific">Myriangium duriaei CBS 260.36</name>
    <dbReference type="NCBI Taxonomy" id="1168546"/>
    <lineage>
        <taxon>Eukaryota</taxon>
        <taxon>Fungi</taxon>
        <taxon>Dikarya</taxon>
        <taxon>Ascomycota</taxon>
        <taxon>Pezizomycotina</taxon>
        <taxon>Dothideomycetes</taxon>
        <taxon>Dothideomycetidae</taxon>
        <taxon>Myriangiales</taxon>
        <taxon>Myriangiaceae</taxon>
        <taxon>Myriangium</taxon>
    </lineage>
</organism>
<dbReference type="InterPro" id="IPR027417">
    <property type="entry name" value="P-loop_NTPase"/>
</dbReference>
<dbReference type="SUPFAM" id="SSF48403">
    <property type="entry name" value="Ankyrin repeat"/>
    <property type="match status" value="1"/>
</dbReference>
<reference evidence="8" key="1">
    <citation type="journal article" date="2020" name="Stud. Mycol.">
        <title>101 Dothideomycetes genomes: a test case for predicting lifestyles and emergence of pathogens.</title>
        <authorList>
            <person name="Haridas S."/>
            <person name="Albert R."/>
            <person name="Binder M."/>
            <person name="Bloem J."/>
            <person name="Labutti K."/>
            <person name="Salamov A."/>
            <person name="Andreopoulos B."/>
            <person name="Baker S."/>
            <person name="Barry K."/>
            <person name="Bills G."/>
            <person name="Bluhm B."/>
            <person name="Cannon C."/>
            <person name="Castanera R."/>
            <person name="Culley D."/>
            <person name="Daum C."/>
            <person name="Ezra D."/>
            <person name="Gonzalez J."/>
            <person name="Henrissat B."/>
            <person name="Kuo A."/>
            <person name="Liang C."/>
            <person name="Lipzen A."/>
            <person name="Lutzoni F."/>
            <person name="Magnuson J."/>
            <person name="Mondo S."/>
            <person name="Nolan M."/>
            <person name="Ohm R."/>
            <person name="Pangilinan J."/>
            <person name="Park H.-J."/>
            <person name="Ramirez L."/>
            <person name="Alfaro M."/>
            <person name="Sun H."/>
            <person name="Tritt A."/>
            <person name="Yoshinaga Y."/>
            <person name="Zwiers L.-H."/>
            <person name="Turgeon B."/>
            <person name="Goodwin S."/>
            <person name="Spatafora J."/>
            <person name="Crous P."/>
            <person name="Grigoriev I."/>
        </authorList>
    </citation>
    <scope>NUCLEOTIDE SEQUENCE</scope>
    <source>
        <strain evidence="8">CBS 260.36</strain>
    </source>
</reference>
<dbReference type="InterPro" id="IPR056884">
    <property type="entry name" value="NPHP3-like_N"/>
</dbReference>
<evidence type="ECO:0000259" key="6">
    <source>
        <dbReference type="Pfam" id="PF23239"/>
    </source>
</evidence>
<dbReference type="Gene3D" id="1.25.40.20">
    <property type="entry name" value="Ankyrin repeat-containing domain"/>
    <property type="match status" value="1"/>
</dbReference>
<dbReference type="InterPro" id="IPR055497">
    <property type="entry name" value="DUF7069"/>
</dbReference>